<dbReference type="Gene3D" id="1.10.10.10">
    <property type="entry name" value="Winged helix-like DNA-binding domain superfamily/Winged helix DNA-binding domain"/>
    <property type="match status" value="1"/>
</dbReference>
<feature type="domain" description="Schlafen AlbA-2" evidence="1">
    <location>
        <begin position="4"/>
        <end position="111"/>
    </location>
</feature>
<dbReference type="Pfam" id="PF04326">
    <property type="entry name" value="SLFN_AlbA_2"/>
    <property type="match status" value="1"/>
</dbReference>
<dbReference type="InterPro" id="IPR007421">
    <property type="entry name" value="Schlafen_AlbA_2_dom"/>
</dbReference>
<dbReference type="PANTHER" id="PTHR30595:SF6">
    <property type="entry name" value="SCHLAFEN ALBA-2 DOMAIN-CONTAINING PROTEIN"/>
    <property type="match status" value="1"/>
</dbReference>
<dbReference type="PANTHER" id="PTHR30595">
    <property type="entry name" value="GLPR-RELATED TRANSCRIPTIONAL REPRESSOR"/>
    <property type="match status" value="1"/>
</dbReference>
<dbReference type="InterPro" id="IPR038461">
    <property type="entry name" value="Schlafen_AlbA_2_dom_sf"/>
</dbReference>
<dbReference type="Pfam" id="PF13749">
    <property type="entry name" value="HATPase_c_4"/>
    <property type="match status" value="1"/>
</dbReference>
<evidence type="ECO:0000313" key="2">
    <source>
        <dbReference type="EMBL" id="BBM45704.1"/>
    </source>
</evidence>
<dbReference type="OrthoDB" id="9807907at2"/>
<accession>A0A510K2I4</accession>
<dbReference type="RefSeq" id="WP_155282963.1">
    <property type="nucleotide sequence ID" value="NZ_AP019831.1"/>
</dbReference>
<dbReference type="InterPro" id="IPR036390">
    <property type="entry name" value="WH_DNA-bd_sf"/>
</dbReference>
<dbReference type="Gene3D" id="3.30.565.60">
    <property type="match status" value="1"/>
</dbReference>
<dbReference type="SUPFAM" id="SSF46785">
    <property type="entry name" value="Winged helix' DNA-binding domain"/>
    <property type="match status" value="1"/>
</dbReference>
<keyword evidence="3" id="KW-1185">Reference proteome</keyword>
<dbReference type="InterPro" id="IPR038475">
    <property type="entry name" value="RecG_C_sf"/>
</dbReference>
<dbReference type="InterPro" id="IPR036388">
    <property type="entry name" value="WH-like_DNA-bd_sf"/>
</dbReference>
<protein>
    <submittedName>
        <fullName evidence="2">Divergent AAA domain protein</fullName>
    </submittedName>
</protein>
<evidence type="ECO:0000313" key="3">
    <source>
        <dbReference type="Proteomes" id="UP000422644"/>
    </source>
</evidence>
<dbReference type="AlphaFoldDB" id="A0A510K2I4"/>
<gene>
    <name evidence="2" type="ORF">JMUB3870_1824</name>
</gene>
<dbReference type="Gene3D" id="3.30.950.30">
    <property type="entry name" value="Schlafen, AAA domain"/>
    <property type="match status" value="1"/>
</dbReference>
<name>A0A510K2I4_9FUSO</name>
<dbReference type="EMBL" id="AP019831">
    <property type="protein sequence ID" value="BBM45704.1"/>
    <property type="molecule type" value="Genomic_DNA"/>
</dbReference>
<sequence length="423" mass="49137">MRKESKKIEFKEKITKSYLKTVSAYFNYESGKIIFGINDNGEVIGIEKIMENKLNIENTINDSIKPKPEYTLDVEKIDGKSCIVLNVKKGDFPPYYYNGKVYKRNDTSTIEVDTVELNRLILQGSNLDYEAIEVENEKLEFTFLEKKMKEIVGIKELNLDILKTLNLYKNRKFNIAAELFADNNNRKFSGIDIVVLGENINKILFRENIERKSILEQYFEAISTFERYYEYEEIVGAERIKKEKISKEAFRESVANAIVHRLWDINANIKIVMSNDKIEIISPGSLPSGMSEDEYMRGYVSVLRNPIIANIFYRLGIIEKFGTGIKRIKYEYRENSVKPSFEIYENSIRITLPIIETVLSNLVNGEVKVFEILKKYEKLSRKEIEELSGYNKSKVIRSINGLIEKSIVEQVGKGRSVKYQLKK</sequence>
<dbReference type="Proteomes" id="UP000422644">
    <property type="component" value="Chromosome"/>
</dbReference>
<proteinExistence type="predicted"/>
<evidence type="ECO:0000259" key="1">
    <source>
        <dbReference type="Pfam" id="PF04326"/>
    </source>
</evidence>
<reference evidence="2 3" key="1">
    <citation type="submission" date="2019-07" db="EMBL/GenBank/DDBJ databases">
        <title>Complete Genome Sequence of Leptotrichia trevisanii Strain JMUB3870.</title>
        <authorList>
            <person name="Watanabe S."/>
            <person name="Cui L."/>
        </authorList>
    </citation>
    <scope>NUCLEOTIDE SEQUENCE [LARGE SCALE GENOMIC DNA]</scope>
    <source>
        <strain evidence="2 3">JMUB3870</strain>
    </source>
</reference>
<organism evidence="2 3">
    <name type="scientific">Leptotrichia trevisanii</name>
    <dbReference type="NCBI Taxonomy" id="109328"/>
    <lineage>
        <taxon>Bacteria</taxon>
        <taxon>Fusobacteriati</taxon>
        <taxon>Fusobacteriota</taxon>
        <taxon>Fusobacteriia</taxon>
        <taxon>Fusobacteriales</taxon>
        <taxon>Leptotrichiaceae</taxon>
        <taxon>Leptotrichia</taxon>
    </lineage>
</organism>